<comment type="similarity">
    <text evidence="1">Belongs to the phD/YefM antitoxin family.</text>
</comment>
<name>A0A645CIN8_9ZZZZ</name>
<organism evidence="2">
    <name type="scientific">bioreactor metagenome</name>
    <dbReference type="NCBI Taxonomy" id="1076179"/>
    <lineage>
        <taxon>unclassified sequences</taxon>
        <taxon>metagenomes</taxon>
        <taxon>ecological metagenomes</taxon>
    </lineage>
</organism>
<dbReference type="SUPFAM" id="SSF143120">
    <property type="entry name" value="YefM-like"/>
    <property type="match status" value="1"/>
</dbReference>
<dbReference type="InterPro" id="IPR036165">
    <property type="entry name" value="YefM-like_sf"/>
</dbReference>
<sequence length="87" mass="9994">MFIKPSTALRNEYNEIAELCKKEDSPVFLTKNGEGDLVVMSIEHYTKREAMLDLRDKLLRSEAERLAGCRSYSVDEVSKRLKELIDG</sequence>
<dbReference type="AlphaFoldDB" id="A0A645CIN8"/>
<dbReference type="NCBIfam" id="TIGR01552">
    <property type="entry name" value="phd_fam"/>
    <property type="match status" value="1"/>
</dbReference>
<evidence type="ECO:0008006" key="3">
    <source>
        <dbReference type="Google" id="ProtNLM"/>
    </source>
</evidence>
<comment type="caution">
    <text evidence="2">The sequence shown here is derived from an EMBL/GenBank/DDBJ whole genome shotgun (WGS) entry which is preliminary data.</text>
</comment>
<proteinExistence type="inferred from homology"/>
<dbReference type="EMBL" id="VSSQ01027524">
    <property type="protein sequence ID" value="MPM76819.1"/>
    <property type="molecule type" value="Genomic_DNA"/>
</dbReference>
<reference evidence="2" key="1">
    <citation type="submission" date="2019-08" db="EMBL/GenBank/DDBJ databases">
        <authorList>
            <person name="Kucharzyk K."/>
            <person name="Murdoch R.W."/>
            <person name="Higgins S."/>
            <person name="Loffler F."/>
        </authorList>
    </citation>
    <scope>NUCLEOTIDE SEQUENCE</scope>
</reference>
<dbReference type="InterPro" id="IPR006442">
    <property type="entry name" value="Antitoxin_Phd/YefM"/>
</dbReference>
<gene>
    <name evidence="2" type="ORF">SDC9_123818</name>
</gene>
<protein>
    <recommendedName>
        <fullName evidence="3">Antitoxin</fullName>
    </recommendedName>
</protein>
<evidence type="ECO:0000256" key="1">
    <source>
        <dbReference type="ARBA" id="ARBA00009981"/>
    </source>
</evidence>
<dbReference type="Pfam" id="PF02604">
    <property type="entry name" value="PhdYeFM_antitox"/>
    <property type="match status" value="1"/>
</dbReference>
<evidence type="ECO:0000313" key="2">
    <source>
        <dbReference type="EMBL" id="MPM76819.1"/>
    </source>
</evidence>
<accession>A0A645CIN8</accession>